<evidence type="ECO:0000313" key="2">
    <source>
        <dbReference type="Proteomes" id="UP000566819"/>
    </source>
</evidence>
<reference evidence="1 2" key="1">
    <citation type="submission" date="2020-03" db="EMBL/GenBank/DDBJ databases">
        <title>Draft Genome Sequence of Cudoniella acicularis.</title>
        <authorList>
            <person name="Buettner E."/>
            <person name="Kellner H."/>
        </authorList>
    </citation>
    <scope>NUCLEOTIDE SEQUENCE [LARGE SCALE GENOMIC DNA]</scope>
    <source>
        <strain evidence="1 2">DSM 108380</strain>
    </source>
</reference>
<keyword evidence="2" id="KW-1185">Reference proteome</keyword>
<proteinExistence type="predicted"/>
<gene>
    <name evidence="1" type="ORF">G7Y89_g11556</name>
</gene>
<accession>A0A8H4REA6</accession>
<dbReference type="Proteomes" id="UP000566819">
    <property type="component" value="Unassembled WGS sequence"/>
</dbReference>
<dbReference type="EMBL" id="JAAMPI010001122">
    <property type="protein sequence ID" value="KAF4626602.1"/>
    <property type="molecule type" value="Genomic_DNA"/>
</dbReference>
<dbReference type="OrthoDB" id="4196148at2759"/>
<dbReference type="AlphaFoldDB" id="A0A8H4REA6"/>
<evidence type="ECO:0000313" key="1">
    <source>
        <dbReference type="EMBL" id="KAF4626602.1"/>
    </source>
</evidence>
<name>A0A8H4REA6_9HELO</name>
<protein>
    <submittedName>
        <fullName evidence="1">Uncharacterized protein</fullName>
    </submittedName>
</protein>
<organism evidence="1 2">
    <name type="scientific">Cudoniella acicularis</name>
    <dbReference type="NCBI Taxonomy" id="354080"/>
    <lineage>
        <taxon>Eukaryota</taxon>
        <taxon>Fungi</taxon>
        <taxon>Dikarya</taxon>
        <taxon>Ascomycota</taxon>
        <taxon>Pezizomycotina</taxon>
        <taxon>Leotiomycetes</taxon>
        <taxon>Helotiales</taxon>
        <taxon>Tricladiaceae</taxon>
        <taxon>Cudoniella</taxon>
    </lineage>
</organism>
<sequence length="207" mass="22995">MLDLPPSYTDEMGVQTAKETELDQALELSLDGQLIFPSTPPSQALYQISREIDIRSTSLSVSRVVIPHKPDNMMVIPSYVSNSQDDNQVLYDLARVPLQNRVEIVGKRRSTYPGTIIVKFGILAGFKIKQIVKGEKKLLYTGSVLGAEGYSSETAQSADIEGLKIVEGAERDLLVTCWCAVCWCVMQSRLNVEKRLENAEKEVENEG</sequence>
<comment type="caution">
    <text evidence="1">The sequence shown here is derived from an EMBL/GenBank/DDBJ whole genome shotgun (WGS) entry which is preliminary data.</text>
</comment>